<dbReference type="Pfam" id="PF24626">
    <property type="entry name" value="SH3_Tf2-1"/>
    <property type="match status" value="1"/>
</dbReference>
<reference evidence="3" key="2">
    <citation type="submission" date="2025-08" db="UniProtKB">
        <authorList>
            <consortium name="RefSeq"/>
        </authorList>
    </citation>
    <scope>IDENTIFICATION</scope>
    <source>
        <tissue evidence="3">Leaf</tissue>
    </source>
</reference>
<evidence type="ECO:0000313" key="3">
    <source>
        <dbReference type="RefSeq" id="XP_009763445.1"/>
    </source>
</evidence>
<proteinExistence type="predicted"/>
<dbReference type="PANTHER" id="PTHR46148">
    <property type="entry name" value="CHROMO DOMAIN-CONTAINING PROTEIN"/>
    <property type="match status" value="1"/>
</dbReference>
<keyword evidence="2" id="KW-1185">Reference proteome</keyword>
<feature type="domain" description="Tf2-1-like SH3-like" evidence="1">
    <location>
        <begin position="22"/>
        <end position="66"/>
    </location>
</feature>
<evidence type="ECO:0000259" key="1">
    <source>
        <dbReference type="Pfam" id="PF24626"/>
    </source>
</evidence>
<name>A0A1U7VNI0_NICSY</name>
<dbReference type="PANTHER" id="PTHR46148:SF60">
    <property type="entry name" value="CHROMO DOMAIN-CONTAINING PROTEIN"/>
    <property type="match status" value="1"/>
</dbReference>
<dbReference type="Proteomes" id="UP000189701">
    <property type="component" value="Unplaced"/>
</dbReference>
<dbReference type="RefSeq" id="XP_009763445.1">
    <property type="nucleotide sequence ID" value="XM_009765143.1"/>
</dbReference>
<accession>A0A1U7VNI0</accession>
<protein>
    <submittedName>
        <fullName evidence="3">Uncharacterized protein LOC104215356</fullName>
    </submittedName>
</protein>
<organism evidence="2 3">
    <name type="scientific">Nicotiana sylvestris</name>
    <name type="common">Wood tobacco</name>
    <name type="synonym">South American tobacco</name>
    <dbReference type="NCBI Taxonomy" id="4096"/>
    <lineage>
        <taxon>Eukaryota</taxon>
        <taxon>Viridiplantae</taxon>
        <taxon>Streptophyta</taxon>
        <taxon>Embryophyta</taxon>
        <taxon>Tracheophyta</taxon>
        <taxon>Spermatophyta</taxon>
        <taxon>Magnoliopsida</taxon>
        <taxon>eudicotyledons</taxon>
        <taxon>Gunneridae</taxon>
        <taxon>Pentapetalae</taxon>
        <taxon>asterids</taxon>
        <taxon>lamiids</taxon>
        <taxon>Solanales</taxon>
        <taxon>Solanaceae</taxon>
        <taxon>Nicotianoideae</taxon>
        <taxon>Nicotianeae</taxon>
        <taxon>Nicotiana</taxon>
    </lineage>
</organism>
<dbReference type="eggNOG" id="KOG0017">
    <property type="taxonomic scope" value="Eukaryota"/>
</dbReference>
<dbReference type="InterPro" id="IPR056924">
    <property type="entry name" value="SH3_Tf2-1"/>
</dbReference>
<dbReference type="AlphaFoldDB" id="A0A1U7VNI0"/>
<reference evidence="2" key="1">
    <citation type="journal article" date="2013" name="Genome Biol.">
        <title>Reference genomes and transcriptomes of Nicotiana sylvestris and Nicotiana tomentosiformis.</title>
        <authorList>
            <person name="Sierro N."/>
            <person name="Battey J.N."/>
            <person name="Ouadi S."/>
            <person name="Bovet L."/>
            <person name="Goepfert S."/>
            <person name="Bakaher N."/>
            <person name="Peitsch M.C."/>
            <person name="Ivanov N.V."/>
        </authorList>
    </citation>
    <scope>NUCLEOTIDE SEQUENCE [LARGE SCALE GENOMIC DNA]</scope>
</reference>
<gene>
    <name evidence="3" type="primary">LOC104215356</name>
</gene>
<sequence>MAQSRQKSYANQKVRDFSFMVGEKVILKVSPIKRIMRFRKKGKLSLRLICPCEVLRRVGELAYELASSQPIGSSSGFPRVYAPELDESLGCEEESIAIVDRKVRQLRSKSISAIKVQGRGQPVEEVTWESEEDRRSKYPRLFSTPAFLRAPDATVFRASIFTLRSLGFGDTLGGVDEDEFEGDGGGGVP</sequence>
<evidence type="ECO:0000313" key="2">
    <source>
        <dbReference type="Proteomes" id="UP000189701"/>
    </source>
</evidence>